<feature type="transmembrane region" description="Helical" evidence="6">
    <location>
        <begin position="134"/>
        <end position="154"/>
    </location>
</feature>
<feature type="transmembrane region" description="Helical" evidence="6">
    <location>
        <begin position="103"/>
        <end position="122"/>
    </location>
</feature>
<name>A0ABW7X9J1_9NOCA</name>
<feature type="domain" description="RDD" evidence="7">
    <location>
        <begin position="6"/>
        <end position="165"/>
    </location>
</feature>
<protein>
    <submittedName>
        <fullName evidence="8">RDD family protein</fullName>
    </submittedName>
</protein>
<dbReference type="RefSeq" id="WP_364818532.1">
    <property type="nucleotide sequence ID" value="NZ_JBFAYM010000001.1"/>
</dbReference>
<evidence type="ECO:0000256" key="2">
    <source>
        <dbReference type="ARBA" id="ARBA00022475"/>
    </source>
</evidence>
<evidence type="ECO:0000313" key="9">
    <source>
        <dbReference type="Proteomes" id="UP001611415"/>
    </source>
</evidence>
<keyword evidence="3 6" id="KW-0812">Transmembrane</keyword>
<evidence type="ECO:0000256" key="1">
    <source>
        <dbReference type="ARBA" id="ARBA00004651"/>
    </source>
</evidence>
<keyword evidence="2" id="KW-1003">Cell membrane</keyword>
<evidence type="ECO:0000313" key="8">
    <source>
        <dbReference type="EMBL" id="MFI2477669.1"/>
    </source>
</evidence>
<accession>A0ABW7X9J1</accession>
<keyword evidence="9" id="KW-1185">Reference proteome</keyword>
<gene>
    <name evidence="8" type="ORF">ACH49W_30215</name>
</gene>
<dbReference type="PANTHER" id="PTHR36115">
    <property type="entry name" value="PROLINE-RICH ANTIGEN HOMOLOG-RELATED"/>
    <property type="match status" value="1"/>
</dbReference>
<reference evidence="8 9" key="1">
    <citation type="submission" date="2024-10" db="EMBL/GenBank/DDBJ databases">
        <title>The Natural Products Discovery Center: Release of the First 8490 Sequenced Strains for Exploring Actinobacteria Biosynthetic Diversity.</title>
        <authorList>
            <person name="Kalkreuter E."/>
            <person name="Kautsar S.A."/>
            <person name="Yang D."/>
            <person name="Bader C.D."/>
            <person name="Teijaro C.N."/>
            <person name="Fluegel L."/>
            <person name="Davis C.M."/>
            <person name="Simpson J.R."/>
            <person name="Lauterbach L."/>
            <person name="Steele A.D."/>
            <person name="Gui C."/>
            <person name="Meng S."/>
            <person name="Li G."/>
            <person name="Viehrig K."/>
            <person name="Ye F."/>
            <person name="Su P."/>
            <person name="Kiefer A.F."/>
            <person name="Nichols A."/>
            <person name="Cepeda A.J."/>
            <person name="Yan W."/>
            <person name="Fan B."/>
            <person name="Jiang Y."/>
            <person name="Adhikari A."/>
            <person name="Zheng C.-J."/>
            <person name="Schuster L."/>
            <person name="Cowan T.M."/>
            <person name="Smanski M.J."/>
            <person name="Chevrette M.G."/>
            <person name="De Carvalho L.P.S."/>
            <person name="Shen B."/>
        </authorList>
    </citation>
    <scope>NUCLEOTIDE SEQUENCE [LARGE SCALE GENOMIC DNA]</scope>
    <source>
        <strain evidence="8 9">NPDC019275</strain>
    </source>
</reference>
<dbReference type="InterPro" id="IPR051791">
    <property type="entry name" value="Pra-immunoreactive"/>
</dbReference>
<comment type="subcellular location">
    <subcellularLocation>
        <location evidence="1">Cell membrane</location>
        <topology evidence="1">Multi-pass membrane protein</topology>
    </subcellularLocation>
</comment>
<evidence type="ECO:0000256" key="3">
    <source>
        <dbReference type="ARBA" id="ARBA00022692"/>
    </source>
</evidence>
<dbReference type="PANTHER" id="PTHR36115:SF10">
    <property type="entry name" value="RDD DOMAIN-CONTAINING PROTEIN"/>
    <property type="match status" value="1"/>
</dbReference>
<evidence type="ECO:0000259" key="7">
    <source>
        <dbReference type="Pfam" id="PF06271"/>
    </source>
</evidence>
<keyword evidence="4 6" id="KW-1133">Transmembrane helix</keyword>
<dbReference type="Pfam" id="PF06271">
    <property type="entry name" value="RDD"/>
    <property type="match status" value="1"/>
</dbReference>
<feature type="transmembrane region" description="Helical" evidence="6">
    <location>
        <begin position="52"/>
        <end position="74"/>
    </location>
</feature>
<evidence type="ECO:0000256" key="6">
    <source>
        <dbReference type="SAM" id="Phobius"/>
    </source>
</evidence>
<proteinExistence type="predicted"/>
<sequence>MPYESAPFFRRFGARLLDLAFCLLLTFVIAIPVGILLIPITLMTTEAYEGVIYGAAAWLCYFIAYVGLEVFLLIRREGQTLGKGLLGLRVVPAGQWARPRLELLPAASRMLIIFLPFVFMSLSGSNPESALLEAIAVLGLLSLLASFFLAAIPLGKRRAVHDLATGSRVVRAAKRKIDWKNDIPMVLPGRVDLRKRP</sequence>
<keyword evidence="5 6" id="KW-0472">Membrane</keyword>
<evidence type="ECO:0000256" key="4">
    <source>
        <dbReference type="ARBA" id="ARBA00022989"/>
    </source>
</evidence>
<dbReference type="Proteomes" id="UP001611415">
    <property type="component" value="Unassembled WGS sequence"/>
</dbReference>
<dbReference type="EMBL" id="JBIRYO010000027">
    <property type="protein sequence ID" value="MFI2477669.1"/>
    <property type="molecule type" value="Genomic_DNA"/>
</dbReference>
<feature type="transmembrane region" description="Helical" evidence="6">
    <location>
        <begin position="16"/>
        <end position="40"/>
    </location>
</feature>
<evidence type="ECO:0000256" key="5">
    <source>
        <dbReference type="ARBA" id="ARBA00023136"/>
    </source>
</evidence>
<dbReference type="InterPro" id="IPR010432">
    <property type="entry name" value="RDD"/>
</dbReference>
<comment type="caution">
    <text evidence="8">The sequence shown here is derived from an EMBL/GenBank/DDBJ whole genome shotgun (WGS) entry which is preliminary data.</text>
</comment>
<organism evidence="8 9">
    <name type="scientific">Nocardia xishanensis</name>
    <dbReference type="NCBI Taxonomy" id="238964"/>
    <lineage>
        <taxon>Bacteria</taxon>
        <taxon>Bacillati</taxon>
        <taxon>Actinomycetota</taxon>
        <taxon>Actinomycetes</taxon>
        <taxon>Mycobacteriales</taxon>
        <taxon>Nocardiaceae</taxon>
        <taxon>Nocardia</taxon>
    </lineage>
</organism>